<dbReference type="RefSeq" id="WP_052133265.1">
    <property type="nucleotide sequence ID" value="NZ_CP012413.1"/>
</dbReference>
<sequence>MLSTPWLAAQEGSRITKPFVFNGFGCNGSNFSPQLNWRDAPKGTKSFALTVRDPDAPTESGFWHWVVIDIPATTHNIARNELKKVNGAKEMLNDYGIKGYGGPCPPKGHGMHRYQFTVWALPNEKLDVKKNTSSAVIGFMLNANALDKARITATYVNE</sequence>
<dbReference type="InterPro" id="IPR036610">
    <property type="entry name" value="PEBP-like_sf"/>
</dbReference>
<dbReference type="Pfam" id="PF01161">
    <property type="entry name" value="PBP"/>
    <property type="match status" value="1"/>
</dbReference>
<dbReference type="AlphaFoldDB" id="A0A9Q5VKL3"/>
<accession>A0A9Q5VKL3</accession>
<dbReference type="SUPFAM" id="SSF49777">
    <property type="entry name" value="PEBP-like"/>
    <property type="match status" value="1"/>
</dbReference>
<dbReference type="InterPro" id="IPR008914">
    <property type="entry name" value="PEBP"/>
</dbReference>
<name>A0A9Q5VKL3_PISSA</name>
<dbReference type="PANTHER" id="PTHR30289:SF1">
    <property type="entry name" value="PEBP (PHOSPHATIDYLETHANOLAMINE-BINDING PROTEIN) FAMILY PROTEIN"/>
    <property type="match status" value="1"/>
</dbReference>
<keyword evidence="2" id="KW-1185">Reference proteome</keyword>
<evidence type="ECO:0000313" key="1">
    <source>
        <dbReference type="EMBL" id="QGO04864.1"/>
    </source>
</evidence>
<dbReference type="CDD" id="cd00865">
    <property type="entry name" value="PEBP_bact_arch"/>
    <property type="match status" value="1"/>
</dbReference>
<evidence type="ECO:0000313" key="2">
    <source>
        <dbReference type="Proteomes" id="UP000422232"/>
    </source>
</evidence>
<dbReference type="NCBIfam" id="TIGR00481">
    <property type="entry name" value="YbhB/YbcL family Raf kinase inhibitor-like protein"/>
    <property type="match status" value="1"/>
</dbReference>
<dbReference type="PANTHER" id="PTHR30289">
    <property type="entry name" value="UNCHARACTERIZED PROTEIN YBCL-RELATED"/>
    <property type="match status" value="1"/>
</dbReference>
<protein>
    <submittedName>
        <fullName evidence="1">Kinase inhibitor</fullName>
    </submittedName>
</protein>
<gene>
    <name evidence="1" type="ORF">Psal009_00743</name>
</gene>
<dbReference type="Proteomes" id="UP000422232">
    <property type="component" value="Chromosome"/>
</dbReference>
<organism evidence="1 2">
    <name type="scientific">Piscirickettsia salmonis</name>
    <dbReference type="NCBI Taxonomy" id="1238"/>
    <lineage>
        <taxon>Bacteria</taxon>
        <taxon>Pseudomonadati</taxon>
        <taxon>Pseudomonadota</taxon>
        <taxon>Gammaproteobacteria</taxon>
        <taxon>Thiotrichales</taxon>
        <taxon>Piscirickettsiaceae</taxon>
        <taxon>Piscirickettsia</taxon>
    </lineage>
</organism>
<dbReference type="Gene3D" id="3.90.280.10">
    <property type="entry name" value="PEBP-like"/>
    <property type="match status" value="1"/>
</dbReference>
<proteinExistence type="predicted"/>
<dbReference type="InterPro" id="IPR005247">
    <property type="entry name" value="YbhB_YbcL/LppC-like"/>
</dbReference>
<dbReference type="EMBL" id="CP038908">
    <property type="protein sequence ID" value="QGO04864.1"/>
    <property type="molecule type" value="Genomic_DNA"/>
</dbReference>
<reference evidence="1 2" key="1">
    <citation type="submission" date="2019-04" db="EMBL/GenBank/DDBJ databases">
        <title>Complete genome sequencing of Piscirickettsia salmonis strain Psal-009.</title>
        <authorList>
            <person name="Schober I."/>
            <person name="Bunk B."/>
            <person name="Sproer C."/>
            <person name="Carril G.P."/>
            <person name="Riedel T."/>
            <person name="Flores-Herrera P.A."/>
            <person name="Nourdin-Galindo G."/>
            <person name="Marshall S.H."/>
            <person name="Overmann J."/>
        </authorList>
    </citation>
    <scope>NUCLEOTIDE SEQUENCE [LARGE SCALE GENOMIC DNA]</scope>
    <source>
        <strain evidence="1 2">Psal-009</strain>
    </source>
</reference>
<dbReference type="GeneID" id="66739684"/>